<sequence length="318" mass="35131">MSPAHLTRHSRTLLLTLDAFGTLFHPCHPVPNQYAAVARAFGLPRAVITPDRLKAAFKEVFKAQARKYPNYGRSDVLLGQYGGPRQWWEEVIQGSFARAILGNNEEARSTQTGQTGEHIILPPGLIDSLLDQFAGSKGYAFYNDVAPFFRRMRELKTSEKSPFEHIIIGVISNSDDRVPAVLKSLGLQVGNMRADQDRCSMELPGFEDLQGAQATADGQHTLDVDLVITSYEAGAEKPDRLIFDVAKRQAQLLATPSNSDADILCVHVGDDYVKDYCAARDAGWESYLLPRDASQKNPNAETSLDSLAELVDQLERPT</sequence>
<dbReference type="Proteomes" id="UP000191672">
    <property type="component" value="Unassembled WGS sequence"/>
</dbReference>
<comment type="caution">
    <text evidence="2">The sequence shown here is derived from an EMBL/GenBank/DDBJ whole genome shotgun (WGS) entry which is preliminary data.</text>
</comment>
<gene>
    <name evidence="2" type="ORF">PENANT_c024G01747</name>
</gene>
<dbReference type="EMBL" id="MDYN01000024">
    <property type="protein sequence ID" value="OQD82019.1"/>
    <property type="molecule type" value="Genomic_DNA"/>
</dbReference>
<organism evidence="2 3">
    <name type="scientific">Penicillium antarcticum</name>
    <dbReference type="NCBI Taxonomy" id="416450"/>
    <lineage>
        <taxon>Eukaryota</taxon>
        <taxon>Fungi</taxon>
        <taxon>Dikarya</taxon>
        <taxon>Ascomycota</taxon>
        <taxon>Pezizomycotina</taxon>
        <taxon>Eurotiomycetes</taxon>
        <taxon>Eurotiomycetidae</taxon>
        <taxon>Eurotiales</taxon>
        <taxon>Aspergillaceae</taxon>
        <taxon>Penicillium</taxon>
    </lineage>
</organism>
<feature type="signal peptide" evidence="1">
    <location>
        <begin position="1"/>
        <end position="29"/>
    </location>
</feature>
<reference evidence="3" key="1">
    <citation type="journal article" date="2017" name="Nat. Microbiol.">
        <title>Global analysis of biosynthetic gene clusters reveals vast potential of secondary metabolite production in Penicillium species.</title>
        <authorList>
            <person name="Nielsen J.C."/>
            <person name="Grijseels S."/>
            <person name="Prigent S."/>
            <person name="Ji B."/>
            <person name="Dainat J."/>
            <person name="Nielsen K.F."/>
            <person name="Frisvad J.C."/>
            <person name="Workman M."/>
            <person name="Nielsen J."/>
        </authorList>
    </citation>
    <scope>NUCLEOTIDE SEQUENCE [LARGE SCALE GENOMIC DNA]</scope>
    <source>
        <strain evidence="3">IBT 31811</strain>
    </source>
</reference>
<dbReference type="GO" id="GO:0005634">
    <property type="term" value="C:nucleus"/>
    <property type="evidence" value="ECO:0007669"/>
    <property type="project" value="TreeGrafter"/>
</dbReference>
<dbReference type="AlphaFoldDB" id="A0A1V6PYD0"/>
<evidence type="ECO:0000256" key="1">
    <source>
        <dbReference type="SAM" id="SignalP"/>
    </source>
</evidence>
<dbReference type="STRING" id="416450.A0A1V6PYD0"/>
<dbReference type="InterPro" id="IPR044924">
    <property type="entry name" value="HAD-SF_hydro_IA_REG-2-like_cap"/>
</dbReference>
<keyword evidence="3" id="KW-1185">Reference proteome</keyword>
<keyword evidence="1" id="KW-0732">Signal</keyword>
<evidence type="ECO:0000313" key="2">
    <source>
        <dbReference type="EMBL" id="OQD82019.1"/>
    </source>
</evidence>
<protein>
    <recommendedName>
        <fullName evidence="4">Haloacid dehalogenase-like hydrolase</fullName>
    </recommendedName>
</protein>
<evidence type="ECO:0008006" key="4">
    <source>
        <dbReference type="Google" id="ProtNLM"/>
    </source>
</evidence>
<accession>A0A1V6PYD0</accession>
<name>A0A1V6PYD0_9EURO</name>
<feature type="chain" id="PRO_5012731878" description="Haloacid dehalogenase-like hydrolase" evidence="1">
    <location>
        <begin position="30"/>
        <end position="318"/>
    </location>
</feature>
<dbReference type="PANTHER" id="PTHR46191:SF2">
    <property type="entry name" value="HALOACID DEHALOGENASE-LIKE HYDROLASE DOMAIN-CONTAINING PROTEIN 3"/>
    <property type="match status" value="1"/>
</dbReference>
<dbReference type="InterPro" id="IPR023214">
    <property type="entry name" value="HAD_sf"/>
</dbReference>
<evidence type="ECO:0000313" key="3">
    <source>
        <dbReference type="Proteomes" id="UP000191672"/>
    </source>
</evidence>
<proteinExistence type="predicted"/>
<dbReference type="InterPro" id="IPR051828">
    <property type="entry name" value="HAD-like_hydrolase_domain"/>
</dbReference>
<dbReference type="Gene3D" id="3.40.50.1000">
    <property type="entry name" value="HAD superfamily/HAD-like"/>
    <property type="match status" value="1"/>
</dbReference>
<dbReference type="Gene3D" id="1.10.150.720">
    <property type="entry name" value="Haloacid dehalogenase-like hydrolase"/>
    <property type="match status" value="1"/>
</dbReference>
<dbReference type="PANTHER" id="PTHR46191">
    <property type="match status" value="1"/>
</dbReference>
<dbReference type="InterPro" id="IPR036412">
    <property type="entry name" value="HAD-like_sf"/>
</dbReference>
<dbReference type="SUPFAM" id="SSF56784">
    <property type="entry name" value="HAD-like"/>
    <property type="match status" value="1"/>
</dbReference>